<reference evidence="3" key="1">
    <citation type="submission" date="2023-08" db="EMBL/GenBank/DDBJ databases">
        <authorList>
            <person name="Chen Y."/>
            <person name="Shah S."/>
            <person name="Dougan E. K."/>
            <person name="Thang M."/>
            <person name="Chan C."/>
        </authorList>
    </citation>
    <scope>NUCLEOTIDE SEQUENCE</scope>
</reference>
<evidence type="ECO:0000313" key="3">
    <source>
        <dbReference type="EMBL" id="CAJ1392176.1"/>
    </source>
</evidence>
<name>A0AA36IRH5_9DINO</name>
<accession>A0AA36IRH5</accession>
<feature type="repeat" description="PPR" evidence="2">
    <location>
        <begin position="289"/>
        <end position="323"/>
    </location>
</feature>
<gene>
    <name evidence="3" type="ORF">EVOR1521_LOCUS17336</name>
</gene>
<sequence>METWTEALELVVLALRSRSEQAQVSYSTSIRQLGRRVWRQGLRQLRYLQEAAETPNHVTYSAALACCTWHRAQHLLWAWPSGARDGAMCNAVVSACQAESQWRQALQALSIAQVAGLELSVISYTAAMGACGRGQAWELTVQLMRKMDYAVVRPNDFTYSTAISACERCSQWQQALQLLDNDPNLVTVNAAISACEKAGQWRKVLRLLEELPGRSLRADEISYNAALSALEKGGQWQRALQLLELVENQKMELCVISYSAAISACEKRGEWRVALQLLEEMLTRQLRADVIACSAVISACEKRSHWQQAVFLLQEMIESRLQTDVVSFNAAISACEKAAWPLALQLFAAMPRCRLLAEVMSFSSAISACDKAKRWVDALGLLEACERPNLVSYNAALAACAGQWQHAVSRLLRLQADGFQGDMITLDLLCGIFEEAELGLALRGALHQVDAVGMSSARIAKSFAAPPLLGLPSEWQVPSISSCCRAISLCRRSEDWQGAIALVSEAQDAGGLGGGAIVASAGVSACGPRWRAALALAEPWQADVVVCNGVMSACHKGAQWHAALDIFHHLGANRLEPTVVTRGAAMSAASRGSLWPCALSLFDAGSLVAWGAALSACEAARDWRRGLKMLRSLQALELLGASGSRSAVSFGAAIAACEKASAWQEALQLLSELGQDLVASSAAISACAKSQESGSKPCSCLRRQPVLASWT</sequence>
<feature type="repeat" description="PPR" evidence="2">
    <location>
        <begin position="543"/>
        <end position="577"/>
    </location>
</feature>
<dbReference type="InterPro" id="IPR002885">
    <property type="entry name" value="PPR_rpt"/>
</dbReference>
<evidence type="ECO:0000313" key="4">
    <source>
        <dbReference type="Proteomes" id="UP001178507"/>
    </source>
</evidence>
<proteinExistence type="predicted"/>
<feature type="repeat" description="PPR" evidence="2">
    <location>
        <begin position="184"/>
        <end position="218"/>
    </location>
</feature>
<evidence type="ECO:0000256" key="1">
    <source>
        <dbReference type="ARBA" id="ARBA00022737"/>
    </source>
</evidence>
<protein>
    <recommendedName>
        <fullName evidence="5">Pentatricopeptide repeat-containing protein, chloroplastic</fullName>
    </recommendedName>
</protein>
<dbReference type="AlphaFoldDB" id="A0AA36IRH5"/>
<dbReference type="Pfam" id="PF01535">
    <property type="entry name" value="PPR"/>
    <property type="match status" value="1"/>
</dbReference>
<evidence type="ECO:0008006" key="5">
    <source>
        <dbReference type="Google" id="ProtNLM"/>
    </source>
</evidence>
<evidence type="ECO:0000256" key="2">
    <source>
        <dbReference type="PROSITE-ProRule" id="PRU00708"/>
    </source>
</evidence>
<comment type="caution">
    <text evidence="3">The sequence shown here is derived from an EMBL/GenBank/DDBJ whole genome shotgun (WGS) entry which is preliminary data.</text>
</comment>
<dbReference type="Proteomes" id="UP001178507">
    <property type="component" value="Unassembled WGS sequence"/>
</dbReference>
<dbReference type="PROSITE" id="PS51375">
    <property type="entry name" value="PPR"/>
    <property type="match status" value="5"/>
</dbReference>
<dbReference type="Pfam" id="PF13812">
    <property type="entry name" value="PPR_3"/>
    <property type="match status" value="2"/>
</dbReference>
<feature type="repeat" description="PPR" evidence="2">
    <location>
        <begin position="219"/>
        <end position="253"/>
    </location>
</feature>
<feature type="repeat" description="PPR" evidence="2">
    <location>
        <begin position="254"/>
        <end position="288"/>
    </location>
</feature>
<dbReference type="Gene3D" id="1.25.40.10">
    <property type="entry name" value="Tetratricopeptide repeat domain"/>
    <property type="match status" value="4"/>
</dbReference>
<dbReference type="InterPro" id="IPR011990">
    <property type="entry name" value="TPR-like_helical_dom_sf"/>
</dbReference>
<dbReference type="PANTHER" id="PTHR47932">
    <property type="entry name" value="ATPASE EXPRESSION PROTEIN 3"/>
    <property type="match status" value="1"/>
</dbReference>
<dbReference type="EMBL" id="CAUJNA010002280">
    <property type="protein sequence ID" value="CAJ1392176.1"/>
    <property type="molecule type" value="Genomic_DNA"/>
</dbReference>
<dbReference type="NCBIfam" id="TIGR00756">
    <property type="entry name" value="PPR"/>
    <property type="match status" value="1"/>
</dbReference>
<keyword evidence="4" id="KW-1185">Reference proteome</keyword>
<keyword evidence="1" id="KW-0677">Repeat</keyword>
<dbReference type="PANTHER" id="PTHR47932:SF44">
    <property type="entry name" value="MIOREX COMPLEX COMPONENT 1"/>
    <property type="match status" value="1"/>
</dbReference>
<organism evidence="3 4">
    <name type="scientific">Effrenium voratum</name>
    <dbReference type="NCBI Taxonomy" id="2562239"/>
    <lineage>
        <taxon>Eukaryota</taxon>
        <taxon>Sar</taxon>
        <taxon>Alveolata</taxon>
        <taxon>Dinophyceae</taxon>
        <taxon>Suessiales</taxon>
        <taxon>Symbiodiniaceae</taxon>
        <taxon>Effrenium</taxon>
    </lineage>
</organism>